<sequence length="331" mass="38811">MSEMSDIMRSDGYIRLYTSIASSGSQKGIIYIEDAVDRVFWEKAINAVCPDQYDIKPYSQPGAEGKRKLEREYSKLHKKLLVAIDADYDYICPDRNAYASELDNNPFILHTYFYSKESYIHTPEAIDYLTNSVHLNMKTEHSIHQALQRYSSIIFNALCLFSWLHNRNAQQYRENDFNQCIALPNGVKILNADLTVNEAALHQLTLNVENYMNQYSQHINDDAGFARHREFLSERGLRPDNSLLFTNGHTLLDSIFRPAYDMFIRKSRSNENDWVTAHYNENQVRDRKSQVRNHYDNNCKLTTMLHHCEAYQTTQFWQRITDKLSQIESFD</sequence>
<accession>A0ABY0HUJ2</accession>
<evidence type="ECO:0000313" key="3">
    <source>
        <dbReference type="Proteomes" id="UP000292985"/>
    </source>
</evidence>
<name>A0ABY0HUJ2_CITAM</name>
<dbReference type="Pfam" id="PF14491">
    <property type="entry name" value="DUF4435"/>
    <property type="match status" value="1"/>
</dbReference>
<dbReference type="RefSeq" id="WP_130097640.1">
    <property type="nucleotide sequence ID" value="NZ_RCYA01000004.1"/>
</dbReference>
<dbReference type="Proteomes" id="UP000292985">
    <property type="component" value="Unassembled WGS sequence"/>
</dbReference>
<reference evidence="2 3" key="1">
    <citation type="journal article" date="2019" name="Science, e1252229">
        <title>Invertible promoters mediate bacterial phase variation, antibiotic resistance, and host adaptation in the gut.</title>
        <authorList>
            <person name="Jiang X."/>
            <person name="Hall A.B."/>
            <person name="Arthur T.D."/>
            <person name="Plichta D.R."/>
            <person name="Covington C.T."/>
            <person name="Poyet M."/>
            <person name="Crothers J."/>
            <person name="Moses P.L."/>
            <person name="Tolonen A.C."/>
            <person name="Vlamakis H."/>
            <person name="Alm E.J."/>
            <person name="Xavier R.J."/>
        </authorList>
    </citation>
    <scope>NUCLEOTIDE SEQUENCE [LARGE SCALE GENOMIC DNA]</scope>
    <source>
        <strain evidence="3">ca_0067</strain>
    </source>
</reference>
<gene>
    <name evidence="2" type="ORF">EAJ18_11325</name>
</gene>
<organism evidence="2 3">
    <name type="scientific">Citrobacter amalonaticus</name>
    <dbReference type="NCBI Taxonomy" id="35703"/>
    <lineage>
        <taxon>Bacteria</taxon>
        <taxon>Pseudomonadati</taxon>
        <taxon>Pseudomonadota</taxon>
        <taxon>Gammaproteobacteria</taxon>
        <taxon>Enterobacterales</taxon>
        <taxon>Enterobacteriaceae</taxon>
        <taxon>Citrobacter</taxon>
    </lineage>
</organism>
<dbReference type="EMBL" id="RCYA01000004">
    <property type="protein sequence ID" value="RYT43665.1"/>
    <property type="molecule type" value="Genomic_DNA"/>
</dbReference>
<feature type="domain" description="DUF4435" evidence="1">
    <location>
        <begin position="29"/>
        <end position="269"/>
    </location>
</feature>
<proteinExistence type="predicted"/>
<protein>
    <submittedName>
        <fullName evidence="2">DUF4435 domain-containing protein</fullName>
    </submittedName>
</protein>
<keyword evidence="3" id="KW-1185">Reference proteome</keyword>
<dbReference type="InterPro" id="IPR029492">
    <property type="entry name" value="DUF4435"/>
</dbReference>
<evidence type="ECO:0000313" key="2">
    <source>
        <dbReference type="EMBL" id="RYT43665.1"/>
    </source>
</evidence>
<evidence type="ECO:0000259" key="1">
    <source>
        <dbReference type="Pfam" id="PF14491"/>
    </source>
</evidence>
<comment type="caution">
    <text evidence="2">The sequence shown here is derived from an EMBL/GenBank/DDBJ whole genome shotgun (WGS) entry which is preliminary data.</text>
</comment>